<dbReference type="GO" id="GO:0008967">
    <property type="term" value="F:phosphoglycolate phosphatase activity"/>
    <property type="evidence" value="ECO:0007669"/>
    <property type="project" value="UniProtKB-EC"/>
</dbReference>
<dbReference type="SFLD" id="SFLDS00003">
    <property type="entry name" value="Haloacid_Dehalogenase"/>
    <property type="match status" value="1"/>
</dbReference>
<reference evidence="5" key="1">
    <citation type="submission" date="2020-07" db="EMBL/GenBank/DDBJ databases">
        <title>Huge and variable diversity of episymbiotic CPR bacteria and DPANN archaea in groundwater ecosystems.</title>
        <authorList>
            <person name="He C.Y."/>
            <person name="Keren R."/>
            <person name="Whittaker M."/>
            <person name="Farag I.F."/>
            <person name="Doudna J."/>
            <person name="Cate J.H.D."/>
            <person name="Banfield J.F."/>
        </authorList>
    </citation>
    <scope>NUCLEOTIDE SEQUENCE</scope>
    <source>
        <strain evidence="5">NC_groundwater_580_Pr5_B-0.1um_64_19</strain>
    </source>
</reference>
<evidence type="ECO:0000313" key="6">
    <source>
        <dbReference type="Proteomes" id="UP000779809"/>
    </source>
</evidence>
<evidence type="ECO:0000313" key="5">
    <source>
        <dbReference type="EMBL" id="MBI2677482.1"/>
    </source>
</evidence>
<comment type="catalytic activity">
    <reaction evidence="1">
        <text>2-phosphoglycolate + H2O = glycolate + phosphate</text>
        <dbReference type="Rhea" id="RHEA:14369"/>
        <dbReference type="ChEBI" id="CHEBI:15377"/>
        <dbReference type="ChEBI" id="CHEBI:29805"/>
        <dbReference type="ChEBI" id="CHEBI:43474"/>
        <dbReference type="ChEBI" id="CHEBI:58033"/>
        <dbReference type="EC" id="3.1.3.18"/>
    </reaction>
</comment>
<dbReference type="SFLD" id="SFLDG01129">
    <property type="entry name" value="C1.5:_HAD__Beta-PGM__Phosphata"/>
    <property type="match status" value="1"/>
</dbReference>
<dbReference type="PANTHER" id="PTHR43434">
    <property type="entry name" value="PHOSPHOGLYCOLATE PHOSPHATASE"/>
    <property type="match status" value="1"/>
</dbReference>
<gene>
    <name evidence="5" type="ORF">HYX28_01730</name>
</gene>
<dbReference type="SUPFAM" id="SSF56784">
    <property type="entry name" value="HAD-like"/>
    <property type="match status" value="1"/>
</dbReference>
<accession>A0A932A6U2</accession>
<dbReference type="GO" id="GO:0005829">
    <property type="term" value="C:cytosol"/>
    <property type="evidence" value="ECO:0007669"/>
    <property type="project" value="TreeGrafter"/>
</dbReference>
<evidence type="ECO:0000256" key="3">
    <source>
        <dbReference type="ARBA" id="ARBA00006171"/>
    </source>
</evidence>
<dbReference type="InterPro" id="IPR036412">
    <property type="entry name" value="HAD-like_sf"/>
</dbReference>
<dbReference type="Gene3D" id="3.40.50.1000">
    <property type="entry name" value="HAD superfamily/HAD-like"/>
    <property type="match status" value="1"/>
</dbReference>
<dbReference type="InterPro" id="IPR023198">
    <property type="entry name" value="PGP-like_dom2"/>
</dbReference>
<dbReference type="InterPro" id="IPR041492">
    <property type="entry name" value="HAD_2"/>
</dbReference>
<dbReference type="EC" id="3.1.3.18" evidence="4"/>
<organism evidence="5 6">
    <name type="scientific">Candidatus Korobacter versatilis</name>
    <dbReference type="NCBI Taxonomy" id="658062"/>
    <lineage>
        <taxon>Bacteria</taxon>
        <taxon>Pseudomonadati</taxon>
        <taxon>Acidobacteriota</taxon>
        <taxon>Terriglobia</taxon>
        <taxon>Terriglobales</taxon>
        <taxon>Candidatus Korobacteraceae</taxon>
        <taxon>Candidatus Korobacter</taxon>
    </lineage>
</organism>
<sequence length="232" mass="25341">MSLSSNRRRWLEGDAYLFDIDGTLLNSRDGVHYQAFHSAIQAVFGVSSRIDGVPVHGNTDLGIVRAVLEREGVSPAIFERDVPRLIAHMGEEVTRNAAQLAPELCPAIFELLTLLQSKGKLLGVVSGNLERIGWLKLEASGLRPFFAFGSFSDHHESREDIFRVGIAEARRRLGRDLAEIYVVGDTPADIRAARMTGVPVIVLATGIFPFKELSAHRPDGCFACCTDLLAAG</sequence>
<dbReference type="Pfam" id="PF13419">
    <property type="entry name" value="HAD_2"/>
    <property type="match status" value="1"/>
</dbReference>
<dbReference type="InterPro" id="IPR023214">
    <property type="entry name" value="HAD_sf"/>
</dbReference>
<comment type="pathway">
    <text evidence="2">Organic acid metabolism; glycolate biosynthesis; glycolate from 2-phosphoglycolate: step 1/1.</text>
</comment>
<evidence type="ECO:0000256" key="2">
    <source>
        <dbReference type="ARBA" id="ARBA00004818"/>
    </source>
</evidence>
<dbReference type="InterPro" id="IPR050155">
    <property type="entry name" value="HAD-like_hydrolase_sf"/>
</dbReference>
<keyword evidence="5" id="KW-0378">Hydrolase</keyword>
<protein>
    <recommendedName>
        <fullName evidence="4">phosphoglycolate phosphatase</fullName>
        <ecNumber evidence="4">3.1.3.18</ecNumber>
    </recommendedName>
</protein>
<comment type="similarity">
    <text evidence="3">Belongs to the HAD-like hydrolase superfamily. CbbY/CbbZ/Gph/YieH family.</text>
</comment>
<dbReference type="Gene3D" id="1.10.150.240">
    <property type="entry name" value="Putative phosphatase, domain 2"/>
    <property type="match status" value="1"/>
</dbReference>
<dbReference type="GO" id="GO:0006281">
    <property type="term" value="P:DNA repair"/>
    <property type="evidence" value="ECO:0007669"/>
    <property type="project" value="TreeGrafter"/>
</dbReference>
<dbReference type="EMBL" id="JACPNR010000004">
    <property type="protein sequence ID" value="MBI2677482.1"/>
    <property type="molecule type" value="Genomic_DNA"/>
</dbReference>
<evidence type="ECO:0000256" key="1">
    <source>
        <dbReference type="ARBA" id="ARBA00000830"/>
    </source>
</evidence>
<evidence type="ECO:0000256" key="4">
    <source>
        <dbReference type="ARBA" id="ARBA00013078"/>
    </source>
</evidence>
<comment type="caution">
    <text evidence="5">The sequence shown here is derived from an EMBL/GenBank/DDBJ whole genome shotgun (WGS) entry which is preliminary data.</text>
</comment>
<name>A0A932A6U2_9BACT</name>
<dbReference type="Proteomes" id="UP000779809">
    <property type="component" value="Unassembled WGS sequence"/>
</dbReference>
<dbReference type="PANTHER" id="PTHR43434:SF1">
    <property type="entry name" value="PHOSPHOGLYCOLATE PHOSPHATASE"/>
    <property type="match status" value="1"/>
</dbReference>
<proteinExistence type="inferred from homology"/>
<dbReference type="AlphaFoldDB" id="A0A932A6U2"/>